<dbReference type="EMBL" id="CP022540">
    <property type="protein sequence ID" value="ASP20991.1"/>
    <property type="molecule type" value="Genomic_DNA"/>
</dbReference>
<keyword evidence="2 5" id="KW-0560">Oxidoreductase</keyword>
<dbReference type="InterPro" id="IPR036291">
    <property type="entry name" value="NAD(P)-bd_dom_sf"/>
</dbReference>
<protein>
    <submittedName>
        <fullName evidence="5">L-carnitine dehydrogenase</fullName>
        <ecNumber evidence="5">1.1.1.108</ecNumber>
    </submittedName>
</protein>
<reference evidence="5 6" key="1">
    <citation type="submission" date="2017-07" db="EMBL/GenBank/DDBJ databases">
        <title>Genome Sequence of Antarctobacter heliothermus Strain SMS3 Isolated from a culture of the Diatom Skeletonema marinoi.</title>
        <authorList>
            <person name="Topel M."/>
            <person name="Pinder M.I.M."/>
            <person name="Johansson O.N."/>
            <person name="Kourtchenko O."/>
            <person name="Godhe A."/>
            <person name="Clarke A.K."/>
        </authorList>
    </citation>
    <scope>NUCLEOTIDE SEQUENCE [LARGE SCALE GENOMIC DNA]</scope>
    <source>
        <strain evidence="5 6">SMS3</strain>
    </source>
</reference>
<dbReference type="Pfam" id="PF00725">
    <property type="entry name" value="3HCDH"/>
    <property type="match status" value="1"/>
</dbReference>
<evidence type="ECO:0000313" key="6">
    <source>
        <dbReference type="Proteomes" id="UP000203589"/>
    </source>
</evidence>
<dbReference type="PROSITE" id="PS00067">
    <property type="entry name" value="3HCDH"/>
    <property type="match status" value="1"/>
</dbReference>
<dbReference type="GO" id="GO:0047728">
    <property type="term" value="F:carnitine 3-dehydrogenase activity"/>
    <property type="evidence" value="ECO:0007669"/>
    <property type="project" value="UniProtKB-EC"/>
</dbReference>
<dbReference type="PANTHER" id="PTHR48075:SF1">
    <property type="entry name" value="LAMBDA-CRYSTALLIN HOMOLOG"/>
    <property type="match status" value="1"/>
</dbReference>
<dbReference type="Pfam" id="PF02737">
    <property type="entry name" value="3HCDH_N"/>
    <property type="match status" value="1"/>
</dbReference>
<name>A0A222E4V9_9RHOB</name>
<dbReference type="InterPro" id="IPR006180">
    <property type="entry name" value="3-OHacyl-CoA_DH_CS"/>
</dbReference>
<proteinExistence type="inferred from homology"/>
<dbReference type="InterPro" id="IPR013328">
    <property type="entry name" value="6PGD_dom2"/>
</dbReference>
<feature type="domain" description="3-hydroxyacyl-CoA dehydrogenase C-terminal" evidence="3">
    <location>
        <begin position="186"/>
        <end position="249"/>
    </location>
</feature>
<keyword evidence="6" id="KW-1185">Reference proteome</keyword>
<evidence type="ECO:0000313" key="5">
    <source>
        <dbReference type="EMBL" id="ASP20991.1"/>
    </source>
</evidence>
<accession>A0A222E4V9</accession>
<dbReference type="InterPro" id="IPR008927">
    <property type="entry name" value="6-PGluconate_DH-like_C_sf"/>
</dbReference>
<organism evidence="5 6">
    <name type="scientific">Antarctobacter heliothermus</name>
    <dbReference type="NCBI Taxonomy" id="74033"/>
    <lineage>
        <taxon>Bacteria</taxon>
        <taxon>Pseudomonadati</taxon>
        <taxon>Pseudomonadota</taxon>
        <taxon>Alphaproteobacteria</taxon>
        <taxon>Rhodobacterales</taxon>
        <taxon>Roseobacteraceae</taxon>
        <taxon>Antarctobacter</taxon>
    </lineage>
</organism>
<evidence type="ECO:0000256" key="2">
    <source>
        <dbReference type="ARBA" id="ARBA00023002"/>
    </source>
</evidence>
<dbReference type="GO" id="GO:0050104">
    <property type="term" value="F:L-gulonate 3-dehydrogenase activity"/>
    <property type="evidence" value="ECO:0007669"/>
    <property type="project" value="TreeGrafter"/>
</dbReference>
<dbReference type="EC" id="1.1.1.108" evidence="5"/>
<evidence type="ECO:0000259" key="4">
    <source>
        <dbReference type="Pfam" id="PF02737"/>
    </source>
</evidence>
<dbReference type="InterPro" id="IPR006108">
    <property type="entry name" value="3HC_DH_C"/>
</dbReference>
<dbReference type="AlphaFoldDB" id="A0A222E4V9"/>
<dbReference type="InterPro" id="IPR006176">
    <property type="entry name" value="3-OHacyl-CoA_DH_NAD-bd"/>
</dbReference>
<dbReference type="OrthoDB" id="9803287at2"/>
<dbReference type="SUPFAM" id="SSF51735">
    <property type="entry name" value="NAD(P)-binding Rossmann-fold domains"/>
    <property type="match status" value="1"/>
</dbReference>
<sequence>MEPLAIIGCGLIGRGWAVCFARAGVSVRLWDPTPGVADAAIDWISTTLANMADAGLTDAQDVAAIAKKVTVCQTLAEAVDGVRHVQECAPEKIEMKRSLFAELDRLTPRGAVIASSASALMASSFTEELPGRGRCLVAHPVNPPHLVPLVEVVPAPWTEPEVVERTVALMADIGQKPIRLDREIDGFVLNRLQAAILDEAFRLVDDGYADAEGVDACIRDGLAMRWVFMGPFETIDLNSPKGVREYVERYQPMFRGLTSTMGTSADWSGPVLDRIEAQRRERLEESELPERQAWRDRQLMALAAFRRQQADAGKPKVRTEL</sequence>
<dbReference type="GO" id="GO:0070403">
    <property type="term" value="F:NAD+ binding"/>
    <property type="evidence" value="ECO:0007669"/>
    <property type="project" value="InterPro"/>
</dbReference>
<evidence type="ECO:0000259" key="3">
    <source>
        <dbReference type="Pfam" id="PF00725"/>
    </source>
</evidence>
<comment type="similarity">
    <text evidence="1">Belongs to the 3-hydroxyacyl-CoA dehydrogenase family.</text>
</comment>
<feature type="domain" description="3-hydroxyacyl-CoA dehydrogenase NAD binding" evidence="4">
    <location>
        <begin position="4"/>
        <end position="182"/>
    </location>
</feature>
<gene>
    <name evidence="5" type="ORF">ANTHELSMS3_02315</name>
</gene>
<dbReference type="NCBIfam" id="NF004783">
    <property type="entry name" value="PRK06129.1"/>
    <property type="match status" value="1"/>
</dbReference>
<dbReference type="Proteomes" id="UP000203589">
    <property type="component" value="Chromosome"/>
</dbReference>
<dbReference type="PANTHER" id="PTHR48075">
    <property type="entry name" value="3-HYDROXYACYL-COA DEHYDROGENASE FAMILY PROTEIN"/>
    <property type="match status" value="1"/>
</dbReference>
<dbReference type="GO" id="GO:0006631">
    <property type="term" value="P:fatty acid metabolic process"/>
    <property type="evidence" value="ECO:0007669"/>
    <property type="project" value="InterPro"/>
</dbReference>
<evidence type="ECO:0000256" key="1">
    <source>
        <dbReference type="ARBA" id="ARBA00009463"/>
    </source>
</evidence>
<dbReference type="Gene3D" id="1.10.1040.10">
    <property type="entry name" value="N-(1-d-carboxylethyl)-l-norvaline Dehydrogenase, domain 2"/>
    <property type="match status" value="1"/>
</dbReference>
<dbReference type="SUPFAM" id="SSF48179">
    <property type="entry name" value="6-phosphogluconate dehydrogenase C-terminal domain-like"/>
    <property type="match status" value="1"/>
</dbReference>
<dbReference type="RefSeq" id="WP_094034969.1">
    <property type="nucleotide sequence ID" value="NZ_CP022540.1"/>
</dbReference>
<dbReference type="KEGG" id="aht:ANTHELSMS3_02315"/>
<dbReference type="Gene3D" id="3.40.50.720">
    <property type="entry name" value="NAD(P)-binding Rossmann-like Domain"/>
    <property type="match status" value="1"/>
</dbReference>